<dbReference type="SUPFAM" id="SSF46626">
    <property type="entry name" value="Cytochrome c"/>
    <property type="match status" value="1"/>
</dbReference>
<evidence type="ECO:0000256" key="1">
    <source>
        <dbReference type="ARBA" id="ARBA00022617"/>
    </source>
</evidence>
<evidence type="ECO:0000259" key="6">
    <source>
        <dbReference type="PROSITE" id="PS51007"/>
    </source>
</evidence>
<name>A0A6M0QBZ6_9BACI</name>
<dbReference type="AlphaFoldDB" id="A0A6M0QBZ6"/>
<keyword evidence="5" id="KW-0812">Transmembrane</keyword>
<dbReference type="InterPro" id="IPR051395">
    <property type="entry name" value="Cytochrome_c_Peroxidase/MauG"/>
</dbReference>
<organism evidence="7 8">
    <name type="scientific">Bacillus mesophilus</name>
    <dbReference type="NCBI Taxonomy" id="1808955"/>
    <lineage>
        <taxon>Bacteria</taxon>
        <taxon>Bacillati</taxon>
        <taxon>Bacillota</taxon>
        <taxon>Bacilli</taxon>
        <taxon>Bacillales</taxon>
        <taxon>Bacillaceae</taxon>
        <taxon>Bacillus</taxon>
    </lineage>
</organism>
<dbReference type="GO" id="GO:0046872">
    <property type="term" value="F:metal ion binding"/>
    <property type="evidence" value="ECO:0007669"/>
    <property type="project" value="UniProtKB-KW"/>
</dbReference>
<dbReference type="InterPro" id="IPR009056">
    <property type="entry name" value="Cyt_c-like_dom"/>
</dbReference>
<dbReference type="InterPro" id="IPR036909">
    <property type="entry name" value="Cyt_c-like_dom_sf"/>
</dbReference>
<keyword evidence="1 4" id="KW-0349">Heme</keyword>
<evidence type="ECO:0000256" key="2">
    <source>
        <dbReference type="ARBA" id="ARBA00022723"/>
    </source>
</evidence>
<evidence type="ECO:0000256" key="4">
    <source>
        <dbReference type="PROSITE-ProRule" id="PRU00433"/>
    </source>
</evidence>
<dbReference type="Gene3D" id="1.10.760.10">
    <property type="entry name" value="Cytochrome c-like domain"/>
    <property type="match status" value="1"/>
</dbReference>
<keyword evidence="5" id="KW-0472">Membrane</keyword>
<dbReference type="EMBL" id="JAAIWM010000005">
    <property type="protein sequence ID" value="NEY73040.1"/>
    <property type="molecule type" value="Genomic_DNA"/>
</dbReference>
<keyword evidence="3 4" id="KW-0408">Iron</keyword>
<evidence type="ECO:0000313" key="8">
    <source>
        <dbReference type="Proteomes" id="UP000481043"/>
    </source>
</evidence>
<evidence type="ECO:0000256" key="5">
    <source>
        <dbReference type="SAM" id="Phobius"/>
    </source>
</evidence>
<dbReference type="PANTHER" id="PTHR30600">
    <property type="entry name" value="CYTOCHROME C PEROXIDASE-RELATED"/>
    <property type="match status" value="1"/>
</dbReference>
<feature type="domain" description="Cytochrome c" evidence="6">
    <location>
        <begin position="439"/>
        <end position="640"/>
    </location>
</feature>
<reference evidence="7 8" key="1">
    <citation type="submission" date="2020-02" db="EMBL/GenBank/DDBJ databases">
        <title>Bacillus aquiflavi sp. nov., isolated from yellow water of strong flavor Chinese baijiu in Yibin region of China.</title>
        <authorList>
            <person name="Xie J."/>
        </authorList>
    </citation>
    <scope>NUCLEOTIDE SEQUENCE [LARGE SCALE GENOMIC DNA]</scope>
    <source>
        <strain evidence="7 8">SA4</strain>
    </source>
</reference>
<keyword evidence="5" id="KW-1133">Transmembrane helix</keyword>
<dbReference type="RefSeq" id="WP_163180504.1">
    <property type="nucleotide sequence ID" value="NZ_JAAIWM010000005.1"/>
</dbReference>
<accession>A0A6M0QBZ6</accession>
<sequence>MKRRYYLYIMLFLIAIVVGIASMSDFEYAYIPDEDTVVDHSHNSRKGLDIWGTFISEKNDSIQHVSSKNEVFDEGAIKIDNELLKLGREVFYEETFGNEIFLTDIMGIINGPLTIGNMSKAILALKGEGTTNLRVELAKDITIGETHYKKGDLIDTGIDVARGSLTPLGLPVSWADGRVRVGISCAACHATVDPVNKNVIENAPNADFNAGLVMALASNSTAFFSHAEIKSIEKYVLENSPQVIDSTGKVQSLPDSETIEREVDRIVAQWPRGNFDSTIDLVANPCQIPDAYTLGDHPYGWSGFSAAGPFKGLSSFSNNVHAQNADSLSQMEISQELVGIDPEVYVGMILQNAANPEFRYMPSLDVKPTEFFKSVDPTPGVVGVNDMVAQPLYPKVSIVAPAGLFVSENGFKFNEQNYAASAWQNTINPPKPKLDVSKEQIDQGREVFIKGGCISCHAGNNLTNNSVVSTDIVGTEPSRAKGLSKTEKVFGESYLYAPDTPVPLPENPKVLKVPTQHLDPEQIKLAFGHDNSAGGYKVPSLIGLYWTAPYLHDGGVAIGTNGEFGMKNTLLKGISPDPKNSLMAMIDRELRQKVIEENKSSESLRTVRVTGEGHAYWIDGKNGFTNEEQEAVVGYLLSLYKQHEEE</sequence>
<dbReference type="GO" id="GO:0004130">
    <property type="term" value="F:cytochrome-c peroxidase activity"/>
    <property type="evidence" value="ECO:0007669"/>
    <property type="project" value="TreeGrafter"/>
</dbReference>
<gene>
    <name evidence="7" type="ORF">G4D63_14980</name>
</gene>
<protein>
    <submittedName>
        <fullName evidence="7">Electron transport protein</fullName>
    </submittedName>
</protein>
<dbReference type="GO" id="GO:0009055">
    <property type="term" value="F:electron transfer activity"/>
    <property type="evidence" value="ECO:0007669"/>
    <property type="project" value="InterPro"/>
</dbReference>
<evidence type="ECO:0000313" key="7">
    <source>
        <dbReference type="EMBL" id="NEY73040.1"/>
    </source>
</evidence>
<keyword evidence="2 4" id="KW-0479">Metal-binding</keyword>
<dbReference type="GO" id="GO:0020037">
    <property type="term" value="F:heme binding"/>
    <property type="evidence" value="ECO:0007669"/>
    <property type="project" value="InterPro"/>
</dbReference>
<dbReference type="Proteomes" id="UP000481043">
    <property type="component" value="Unassembled WGS sequence"/>
</dbReference>
<comment type="caution">
    <text evidence="7">The sequence shown here is derived from an EMBL/GenBank/DDBJ whole genome shotgun (WGS) entry which is preliminary data.</text>
</comment>
<proteinExistence type="predicted"/>
<feature type="transmembrane region" description="Helical" evidence="5">
    <location>
        <begin position="5"/>
        <end position="23"/>
    </location>
</feature>
<dbReference type="PROSITE" id="PS51007">
    <property type="entry name" value="CYTC"/>
    <property type="match status" value="1"/>
</dbReference>
<evidence type="ECO:0000256" key="3">
    <source>
        <dbReference type="ARBA" id="ARBA00023004"/>
    </source>
</evidence>
<keyword evidence="8" id="KW-1185">Reference proteome</keyword>